<evidence type="ECO:0000313" key="2">
    <source>
        <dbReference type="EMBL" id="TLS97575.1"/>
    </source>
</evidence>
<dbReference type="EMBL" id="VBUC01000020">
    <property type="protein sequence ID" value="TLS97575.1"/>
    <property type="molecule type" value="Genomic_DNA"/>
</dbReference>
<reference evidence="2 3" key="1">
    <citation type="submission" date="2019-05" db="EMBL/GenBank/DDBJ databases">
        <title>Arcobacter cibarius and Arcobacter thereius providing challenges in identification an antibiotic susceptibility and Quinolone resistance.</title>
        <authorList>
            <person name="Busch A."/>
            <person name="Hanel I."/>
            <person name="Hotzel H."/>
            <person name="Tomaso H."/>
        </authorList>
    </citation>
    <scope>NUCLEOTIDE SEQUENCE [LARGE SCALE GENOMIC DNA]</scope>
    <source>
        <strain evidence="2 3">16CS0831-2</strain>
    </source>
</reference>
<keyword evidence="1" id="KW-0472">Membrane</keyword>
<comment type="caution">
    <text evidence="2">The sequence shown here is derived from an EMBL/GenBank/DDBJ whole genome shotgun (WGS) entry which is preliminary data.</text>
</comment>
<protein>
    <submittedName>
        <fullName evidence="2">Uncharacterized protein</fullName>
    </submittedName>
</protein>
<dbReference type="Proteomes" id="UP000305417">
    <property type="component" value="Unassembled WGS sequence"/>
</dbReference>
<feature type="transmembrane region" description="Helical" evidence="1">
    <location>
        <begin position="51"/>
        <end position="73"/>
    </location>
</feature>
<evidence type="ECO:0000313" key="3">
    <source>
        <dbReference type="Proteomes" id="UP000305417"/>
    </source>
</evidence>
<accession>A0ABY2V8K9</accession>
<dbReference type="RefSeq" id="WP_138108937.1">
    <property type="nucleotide sequence ID" value="NZ_VBUC01000020.1"/>
</dbReference>
<keyword evidence="1" id="KW-0812">Transmembrane</keyword>
<sequence length="121" mass="14114">MFNFLIKGGAFLFLWKKYKAKIISIIASILIIWLLFSIYDDLIKTFQIVDTTTLLFLLLGKWTIVILTIFINIKLLQSIEELDVINEEKVVLTKKSQDVLEKKDILTTTDLILKKYTKKSE</sequence>
<keyword evidence="1" id="KW-1133">Transmembrane helix</keyword>
<evidence type="ECO:0000256" key="1">
    <source>
        <dbReference type="SAM" id="Phobius"/>
    </source>
</evidence>
<name>A0ABY2V8K9_9BACT</name>
<keyword evidence="3" id="KW-1185">Reference proteome</keyword>
<gene>
    <name evidence="2" type="ORF">FE247_08170</name>
</gene>
<organism evidence="2 3">
    <name type="scientific">Aliarcobacter cibarius</name>
    <dbReference type="NCBI Taxonomy" id="255507"/>
    <lineage>
        <taxon>Bacteria</taxon>
        <taxon>Pseudomonadati</taxon>
        <taxon>Campylobacterota</taxon>
        <taxon>Epsilonproteobacteria</taxon>
        <taxon>Campylobacterales</taxon>
        <taxon>Arcobacteraceae</taxon>
        <taxon>Aliarcobacter</taxon>
    </lineage>
</organism>
<proteinExistence type="predicted"/>
<feature type="transmembrane region" description="Helical" evidence="1">
    <location>
        <begin position="20"/>
        <end position="39"/>
    </location>
</feature>